<name>K1RJB0_9ZZZZ</name>
<reference evidence="1" key="1">
    <citation type="journal article" date="2013" name="Environ. Microbiol.">
        <title>Microbiota from the distal guts of lean and obese adolescents exhibit partial functional redundancy besides clear differences in community structure.</title>
        <authorList>
            <person name="Ferrer M."/>
            <person name="Ruiz A."/>
            <person name="Lanza F."/>
            <person name="Haange S.B."/>
            <person name="Oberbach A."/>
            <person name="Till H."/>
            <person name="Bargiela R."/>
            <person name="Campoy C."/>
            <person name="Segura M.T."/>
            <person name="Richter M."/>
            <person name="von Bergen M."/>
            <person name="Seifert J."/>
            <person name="Suarez A."/>
        </authorList>
    </citation>
    <scope>NUCLEOTIDE SEQUENCE</scope>
</reference>
<evidence type="ECO:0000313" key="1">
    <source>
        <dbReference type="EMBL" id="EKC48642.1"/>
    </source>
</evidence>
<organism evidence="1">
    <name type="scientific">human gut metagenome</name>
    <dbReference type="NCBI Taxonomy" id="408170"/>
    <lineage>
        <taxon>unclassified sequences</taxon>
        <taxon>metagenomes</taxon>
        <taxon>organismal metagenomes</taxon>
    </lineage>
</organism>
<protein>
    <recommendedName>
        <fullName evidence="2">DUF5105 domain-containing protein</fullName>
    </recommendedName>
</protein>
<dbReference type="EMBL" id="AJWZ01010379">
    <property type="protein sequence ID" value="EKC48642.1"/>
    <property type="molecule type" value="Genomic_DNA"/>
</dbReference>
<accession>K1RJB0</accession>
<gene>
    <name evidence="1" type="ORF">OBE_15066</name>
</gene>
<comment type="caution">
    <text evidence="1">The sequence shown here is derived from an EMBL/GenBank/DDBJ whole genome shotgun (WGS) entry which is preliminary data.</text>
</comment>
<evidence type="ECO:0008006" key="2">
    <source>
        <dbReference type="Google" id="ProtNLM"/>
    </source>
</evidence>
<dbReference type="AlphaFoldDB" id="K1RJB0"/>
<sequence length="198" mass="23406">MFLSIKALICIIILMEENMKKFYLVLFTIVLFLSGCSTNTNTPTSKIEEFMSKYQRMDSEVLSQLDSIVSNNKDLTDDQKKDYKNLIERQYQNISYKIKDENTSGENATVTVEVETFDYRSALNKSEEYYENNKKKFQKDDGKIDQEKYWDYKISEMKKTEDKIKNEIIFTLHKENDKWILDDISDSDRQKLHGLYGG</sequence>
<proteinExistence type="predicted"/>